<keyword evidence="1" id="KW-0067">ATP-binding</keyword>
<comment type="caution">
    <text evidence="1">The sequence shown here is derived from an EMBL/GenBank/DDBJ whole genome shotgun (WGS) entry which is preliminary data.</text>
</comment>
<organism evidence="1 2">
    <name type="scientific">Taklimakanibacter albus</name>
    <dbReference type="NCBI Taxonomy" id="2800327"/>
    <lineage>
        <taxon>Bacteria</taxon>
        <taxon>Pseudomonadati</taxon>
        <taxon>Pseudomonadota</taxon>
        <taxon>Alphaproteobacteria</taxon>
        <taxon>Hyphomicrobiales</taxon>
        <taxon>Aestuariivirgaceae</taxon>
        <taxon>Taklimakanibacter</taxon>
    </lineage>
</organism>
<keyword evidence="2" id="KW-1185">Reference proteome</keyword>
<evidence type="ECO:0000313" key="1">
    <source>
        <dbReference type="EMBL" id="MBK1866508.1"/>
    </source>
</evidence>
<gene>
    <name evidence="1" type="ORF">JHL16_09110</name>
</gene>
<evidence type="ECO:0000313" key="2">
    <source>
        <dbReference type="Proteomes" id="UP000616151"/>
    </source>
</evidence>
<sequence>MMAAAVPLLSCRNVGKSFGALTAVNNLSFDVGAGEILGIGGPNGAGKTTLFEVISGLNPATAGEIRLAGEDITRLAPEAICHAGIARTFQLNAGFDSLTARENVQVGAYFGRENRAMPTFRIGAATKKLADEALALVGLEASADRITGKLPVLERKLLMMASAMATRPKLLLMDEPVGGLTAKEIDRVMQAVRTIKAAGVTIILIEHVMRFLVQLSDRVMIMHHGEKLFEGAPGNLVNDRAVVEVYLGKGASERLKSFMQAAGAVSHG</sequence>
<accession>A0ACC5R1L9</accession>
<dbReference type="Proteomes" id="UP000616151">
    <property type="component" value="Unassembled WGS sequence"/>
</dbReference>
<protein>
    <submittedName>
        <fullName evidence="1">ABC transporter ATP-binding protein</fullName>
    </submittedName>
</protein>
<dbReference type="EMBL" id="JAENHL010000006">
    <property type="protein sequence ID" value="MBK1866508.1"/>
    <property type="molecule type" value="Genomic_DNA"/>
</dbReference>
<reference evidence="1" key="1">
    <citation type="submission" date="2021-01" db="EMBL/GenBank/DDBJ databases">
        <authorList>
            <person name="Sun Q."/>
        </authorList>
    </citation>
    <scope>NUCLEOTIDE SEQUENCE</scope>
    <source>
        <strain evidence="1">YIM B02566</strain>
    </source>
</reference>
<proteinExistence type="predicted"/>
<keyword evidence="1" id="KW-0547">Nucleotide-binding</keyword>
<name>A0ACC5R1L9_9HYPH</name>